<dbReference type="Proteomes" id="UP001610563">
    <property type="component" value="Unassembled WGS sequence"/>
</dbReference>
<evidence type="ECO:0000313" key="2">
    <source>
        <dbReference type="EMBL" id="KAL2800614.1"/>
    </source>
</evidence>
<keyword evidence="3" id="KW-1185">Reference proteome</keyword>
<keyword evidence="1" id="KW-0812">Transmembrane</keyword>
<organism evidence="2 3">
    <name type="scientific">Aspergillus keveii</name>
    <dbReference type="NCBI Taxonomy" id="714993"/>
    <lineage>
        <taxon>Eukaryota</taxon>
        <taxon>Fungi</taxon>
        <taxon>Dikarya</taxon>
        <taxon>Ascomycota</taxon>
        <taxon>Pezizomycotina</taxon>
        <taxon>Eurotiomycetes</taxon>
        <taxon>Eurotiomycetidae</taxon>
        <taxon>Eurotiales</taxon>
        <taxon>Aspergillaceae</taxon>
        <taxon>Aspergillus</taxon>
        <taxon>Aspergillus subgen. Nidulantes</taxon>
    </lineage>
</organism>
<reference evidence="2 3" key="1">
    <citation type="submission" date="2024-07" db="EMBL/GenBank/DDBJ databases">
        <title>Section-level genome sequencing and comparative genomics of Aspergillus sections Usti and Cavernicolus.</title>
        <authorList>
            <consortium name="Lawrence Berkeley National Laboratory"/>
            <person name="Nybo J.L."/>
            <person name="Vesth T.C."/>
            <person name="Theobald S."/>
            <person name="Frisvad J.C."/>
            <person name="Larsen T.O."/>
            <person name="Kjaerboelling I."/>
            <person name="Rothschild-Mancinelli K."/>
            <person name="Lyhne E.K."/>
            <person name="Kogle M.E."/>
            <person name="Barry K."/>
            <person name="Clum A."/>
            <person name="Na H."/>
            <person name="Ledsgaard L."/>
            <person name="Lin J."/>
            <person name="Lipzen A."/>
            <person name="Kuo A."/>
            <person name="Riley R."/>
            <person name="Mondo S."/>
            <person name="Labutti K."/>
            <person name="Haridas S."/>
            <person name="Pangalinan J."/>
            <person name="Salamov A.A."/>
            <person name="Simmons B.A."/>
            <person name="Magnuson J.K."/>
            <person name="Chen J."/>
            <person name="Drula E."/>
            <person name="Henrissat B."/>
            <person name="Wiebenga A."/>
            <person name="Lubbers R.J."/>
            <person name="Gomes A.C."/>
            <person name="Makela M.R."/>
            <person name="Stajich J."/>
            <person name="Grigoriev I.V."/>
            <person name="Mortensen U.H."/>
            <person name="De Vries R.P."/>
            <person name="Baker S.E."/>
            <person name="Andersen M.R."/>
        </authorList>
    </citation>
    <scope>NUCLEOTIDE SEQUENCE [LARGE SCALE GENOMIC DNA]</scope>
    <source>
        <strain evidence="2 3">CBS 209.92</strain>
    </source>
</reference>
<name>A0ABR4GNH0_9EURO</name>
<gene>
    <name evidence="2" type="ORF">BJX66DRAFT_291184</name>
</gene>
<keyword evidence="1" id="KW-1133">Transmembrane helix</keyword>
<keyword evidence="1" id="KW-0472">Membrane</keyword>
<comment type="caution">
    <text evidence="2">The sequence shown here is derived from an EMBL/GenBank/DDBJ whole genome shotgun (WGS) entry which is preliminary data.</text>
</comment>
<proteinExistence type="predicted"/>
<evidence type="ECO:0000313" key="3">
    <source>
        <dbReference type="Proteomes" id="UP001610563"/>
    </source>
</evidence>
<accession>A0ABR4GNH0</accession>
<sequence length="65" mass="7454">MYMSRQLENERLNYTADIIQRIRAAMVAAFYAGLAYIEPDLLLLLLPPSFMKVPRSGSPHSRLSR</sequence>
<protein>
    <submittedName>
        <fullName evidence="2">Uncharacterized protein</fullName>
    </submittedName>
</protein>
<feature type="transmembrane region" description="Helical" evidence="1">
    <location>
        <begin position="21"/>
        <end position="37"/>
    </location>
</feature>
<dbReference type="EMBL" id="JBFTWV010000003">
    <property type="protein sequence ID" value="KAL2800614.1"/>
    <property type="molecule type" value="Genomic_DNA"/>
</dbReference>
<evidence type="ECO:0000256" key="1">
    <source>
        <dbReference type="SAM" id="Phobius"/>
    </source>
</evidence>